<keyword evidence="2" id="KW-1133">Transmembrane helix</keyword>
<name>A0A3B1A0B2_9ZZZZ</name>
<reference evidence="3" key="1">
    <citation type="submission" date="2018-06" db="EMBL/GenBank/DDBJ databases">
        <authorList>
            <person name="Zhirakovskaya E."/>
        </authorList>
    </citation>
    <scope>NUCLEOTIDE SEQUENCE</scope>
</reference>
<organism evidence="3">
    <name type="scientific">hydrothermal vent metagenome</name>
    <dbReference type="NCBI Taxonomy" id="652676"/>
    <lineage>
        <taxon>unclassified sequences</taxon>
        <taxon>metagenomes</taxon>
        <taxon>ecological metagenomes</taxon>
    </lineage>
</organism>
<accession>A0A3B1A0B2</accession>
<dbReference type="EMBL" id="UOFU01000062">
    <property type="protein sequence ID" value="VAW94960.1"/>
    <property type="molecule type" value="Genomic_DNA"/>
</dbReference>
<feature type="transmembrane region" description="Helical" evidence="2">
    <location>
        <begin position="30"/>
        <end position="50"/>
    </location>
</feature>
<evidence type="ECO:0000313" key="3">
    <source>
        <dbReference type="EMBL" id="VAW94960.1"/>
    </source>
</evidence>
<protein>
    <submittedName>
        <fullName evidence="3">Uncharacterized protein</fullName>
    </submittedName>
</protein>
<proteinExistence type="predicted"/>
<evidence type="ECO:0000256" key="2">
    <source>
        <dbReference type="SAM" id="Phobius"/>
    </source>
</evidence>
<sequence length="117" mass="12847">MIQAPDSPASELPNLEADMDCHTRSKPPRLFLIVAVGAIIVFIAVAFIIVSSQKEPLETELFATDLDTEILINEAESESPDVVDVTHIPELENRLMMLVQQLKAQSELAQSKTSKSS</sequence>
<dbReference type="AlphaFoldDB" id="A0A3B1A0B2"/>
<gene>
    <name evidence="3" type="ORF">MNBD_GAMMA20-646</name>
</gene>
<keyword evidence="2" id="KW-0472">Membrane</keyword>
<feature type="region of interest" description="Disordered" evidence="1">
    <location>
        <begin position="1"/>
        <end position="20"/>
    </location>
</feature>
<evidence type="ECO:0000256" key="1">
    <source>
        <dbReference type="SAM" id="MobiDB-lite"/>
    </source>
</evidence>
<keyword evidence="2" id="KW-0812">Transmembrane</keyword>